<dbReference type="GO" id="GO:0005829">
    <property type="term" value="C:cytosol"/>
    <property type="evidence" value="ECO:0007669"/>
    <property type="project" value="TreeGrafter"/>
</dbReference>
<dbReference type="InterPro" id="IPR008278">
    <property type="entry name" value="4-PPantetheinyl_Trfase_dom"/>
</dbReference>
<comment type="caution">
    <text evidence="5">The sequence shown here is derived from an EMBL/GenBank/DDBJ whole genome shotgun (WGS) entry which is preliminary data.</text>
</comment>
<dbReference type="InterPro" id="IPR050559">
    <property type="entry name" value="P-Pant_transferase_sf"/>
</dbReference>
<dbReference type="GO" id="GO:0008897">
    <property type="term" value="F:holo-[acyl-carrier-protein] synthase activity"/>
    <property type="evidence" value="ECO:0007669"/>
    <property type="project" value="UniProtKB-EC"/>
</dbReference>
<evidence type="ECO:0000313" key="6">
    <source>
        <dbReference type="Proteomes" id="UP001306508"/>
    </source>
</evidence>
<accession>A0AAN8A905</accession>
<dbReference type="PANTHER" id="PTHR12215:SF10">
    <property type="entry name" value="L-AMINOADIPATE-SEMIALDEHYDE DEHYDROGENASE-PHOSPHOPANTETHEINYL TRANSFERASE"/>
    <property type="match status" value="1"/>
</dbReference>
<dbReference type="GO" id="GO:0019878">
    <property type="term" value="P:lysine biosynthetic process via aminoadipic acid"/>
    <property type="evidence" value="ECO:0007669"/>
    <property type="project" value="TreeGrafter"/>
</dbReference>
<reference evidence="6" key="1">
    <citation type="submission" date="2023-07" db="EMBL/GenBank/DDBJ databases">
        <title>A draft genome of Kazachstania heterogenica Y-27499.</title>
        <authorList>
            <person name="Donic C."/>
            <person name="Kralova J.S."/>
            <person name="Fidel L."/>
            <person name="Ben-Dor S."/>
            <person name="Jung S."/>
        </authorList>
    </citation>
    <scope>NUCLEOTIDE SEQUENCE [LARGE SCALE GENOMIC DNA]</scope>
    <source>
        <strain evidence="6">Y27499</strain>
    </source>
</reference>
<organism evidence="5 6">
    <name type="scientific">Arxiozyma heterogenica</name>
    <dbReference type="NCBI Taxonomy" id="278026"/>
    <lineage>
        <taxon>Eukaryota</taxon>
        <taxon>Fungi</taxon>
        <taxon>Dikarya</taxon>
        <taxon>Ascomycota</taxon>
        <taxon>Saccharomycotina</taxon>
        <taxon>Saccharomycetes</taxon>
        <taxon>Saccharomycetales</taxon>
        <taxon>Saccharomycetaceae</taxon>
        <taxon>Arxiozyma</taxon>
    </lineage>
</organism>
<dbReference type="SUPFAM" id="SSF56214">
    <property type="entry name" value="4'-phosphopantetheinyl transferase"/>
    <property type="match status" value="2"/>
</dbReference>
<dbReference type="InterPro" id="IPR037143">
    <property type="entry name" value="4-PPantetheinyl_Trfase_dom_sf"/>
</dbReference>
<dbReference type="EMBL" id="JAWIZZ010000038">
    <property type="protein sequence ID" value="KAK5781061.1"/>
    <property type="molecule type" value="Genomic_DNA"/>
</dbReference>
<dbReference type="AlphaFoldDB" id="A0AAN8A905"/>
<keyword evidence="6" id="KW-1185">Reference proteome</keyword>
<evidence type="ECO:0000259" key="3">
    <source>
        <dbReference type="Pfam" id="PF01648"/>
    </source>
</evidence>
<gene>
    <name evidence="5" type="ORF">RI543_001452</name>
</gene>
<name>A0AAN8A905_9SACH</name>
<keyword evidence="2" id="KW-0808">Transferase</keyword>
<dbReference type="Pfam" id="PF01648">
    <property type="entry name" value="ACPS"/>
    <property type="match status" value="1"/>
</dbReference>
<dbReference type="Gene3D" id="3.90.470.20">
    <property type="entry name" value="4'-phosphopantetheinyl transferase domain"/>
    <property type="match status" value="2"/>
</dbReference>
<evidence type="ECO:0000313" key="5">
    <source>
        <dbReference type="EMBL" id="KAK5781061.1"/>
    </source>
</evidence>
<evidence type="ECO:0000256" key="1">
    <source>
        <dbReference type="ARBA" id="ARBA00013172"/>
    </source>
</evidence>
<feature type="domain" description="4'-phosphopantetheinyl transferase" evidence="3">
    <location>
        <begin position="125"/>
        <end position="213"/>
    </location>
</feature>
<sequence length="270" mass="31752">MDWTNESMVILILNLGKTGLQDDYNFEHAIRLLPLPEQANILKKKFRNDQIKHLCNKLLQYFGCLIMVNHYDDRKLGELKFARDKFGKPVLQADNLNISFSMSNGEEYVCMYIWNHENDLLDYEVGIDIASINDLRCKEELELYTDIFTKEEYRTLYNCSKGEIQKLFAHYWSLKESYAKYLGIGLNIDLKKVDIGSIEKDQLKISKYIAGNLIEFQTFWIQPKRQEVISICYNRSSLSEKAKNNDKCEDCIPTIVEISFKELIHYLKPR</sequence>
<dbReference type="Proteomes" id="UP001306508">
    <property type="component" value="Unassembled WGS sequence"/>
</dbReference>
<dbReference type="Pfam" id="PF22624">
    <property type="entry name" value="AASDHPPT_N"/>
    <property type="match status" value="1"/>
</dbReference>
<dbReference type="EC" id="2.7.8.7" evidence="1"/>
<dbReference type="InterPro" id="IPR055066">
    <property type="entry name" value="AASDHPPT_N"/>
</dbReference>
<feature type="domain" description="4'-phosphopantetheinyl transferase N-terminal" evidence="4">
    <location>
        <begin position="25"/>
        <end position="111"/>
    </location>
</feature>
<proteinExistence type="predicted"/>
<evidence type="ECO:0000259" key="4">
    <source>
        <dbReference type="Pfam" id="PF22624"/>
    </source>
</evidence>
<dbReference type="GO" id="GO:0000287">
    <property type="term" value="F:magnesium ion binding"/>
    <property type="evidence" value="ECO:0007669"/>
    <property type="project" value="InterPro"/>
</dbReference>
<dbReference type="PANTHER" id="PTHR12215">
    <property type="entry name" value="PHOSPHOPANTETHEINE TRANSFERASE"/>
    <property type="match status" value="1"/>
</dbReference>
<evidence type="ECO:0000256" key="2">
    <source>
        <dbReference type="ARBA" id="ARBA00022679"/>
    </source>
</evidence>
<protein>
    <recommendedName>
        <fullName evidence="1">holo-[acyl-carrier-protein] synthase</fullName>
        <ecNumber evidence="1">2.7.8.7</ecNumber>
    </recommendedName>
</protein>